<comment type="caution">
    <text evidence="2">The sequence shown here is derived from an EMBL/GenBank/DDBJ whole genome shotgun (WGS) entry which is preliminary data.</text>
</comment>
<protein>
    <submittedName>
        <fullName evidence="2">Uncharacterized protein</fullName>
    </submittedName>
</protein>
<reference evidence="2 3" key="1">
    <citation type="submission" date="2019-08" db="EMBL/GenBank/DDBJ databases">
        <title>Bacillus genomes from the desert of Cuatro Cienegas, Coahuila.</title>
        <authorList>
            <person name="Olmedo-Alvarez G."/>
        </authorList>
    </citation>
    <scope>NUCLEOTIDE SEQUENCE [LARGE SCALE GENOMIC DNA]</scope>
    <source>
        <strain evidence="2 3">CH128b_4D</strain>
    </source>
</reference>
<gene>
    <name evidence="2" type="ORF">FZC84_03435</name>
</gene>
<dbReference type="Pfam" id="PF17313">
    <property type="entry name" value="DUF5359"/>
    <property type="match status" value="1"/>
</dbReference>
<name>A0A5D4MFX6_9BACI</name>
<accession>A0A5D4MFX6</accession>
<dbReference type="RefSeq" id="WP_148953251.1">
    <property type="nucleotide sequence ID" value="NZ_VTEG01000002.1"/>
</dbReference>
<dbReference type="EMBL" id="VTEG01000002">
    <property type="protein sequence ID" value="TYS00562.1"/>
    <property type="molecule type" value="Genomic_DNA"/>
</dbReference>
<keyword evidence="1" id="KW-0472">Membrane</keyword>
<keyword evidence="1" id="KW-1133">Transmembrane helix</keyword>
<dbReference type="InterPro" id="IPR035281">
    <property type="entry name" value="DUF5359"/>
</dbReference>
<evidence type="ECO:0000313" key="2">
    <source>
        <dbReference type="EMBL" id="TYS00562.1"/>
    </source>
</evidence>
<organism evidence="2 3">
    <name type="scientific">Rossellomorea vietnamensis</name>
    <dbReference type="NCBI Taxonomy" id="218284"/>
    <lineage>
        <taxon>Bacteria</taxon>
        <taxon>Bacillati</taxon>
        <taxon>Bacillota</taxon>
        <taxon>Bacilli</taxon>
        <taxon>Bacillales</taxon>
        <taxon>Bacillaceae</taxon>
        <taxon>Rossellomorea</taxon>
    </lineage>
</organism>
<sequence length="68" mass="8032">MRAIERIIIKLAIFHFILLLVIQVAFHAFHFLPEINKLAFYEGVNKQDYTEIIEVLNNEPQIHQGEIE</sequence>
<feature type="transmembrane region" description="Helical" evidence="1">
    <location>
        <begin position="12"/>
        <end position="32"/>
    </location>
</feature>
<dbReference type="Proteomes" id="UP000325182">
    <property type="component" value="Unassembled WGS sequence"/>
</dbReference>
<evidence type="ECO:0000313" key="3">
    <source>
        <dbReference type="Proteomes" id="UP000325182"/>
    </source>
</evidence>
<proteinExistence type="predicted"/>
<dbReference type="AlphaFoldDB" id="A0A5D4MFX6"/>
<evidence type="ECO:0000256" key="1">
    <source>
        <dbReference type="SAM" id="Phobius"/>
    </source>
</evidence>
<keyword evidence="1" id="KW-0812">Transmembrane</keyword>